<sequence>MHRMSDAWKAKVVPITCRGCKHRPHKVKGKALATCIRLVSVFYDRANKTYVCPLYERPTRSSSSLRVRGQEQES</sequence>
<proteinExistence type="predicted"/>
<reference evidence="1" key="1">
    <citation type="submission" date="2020-03" db="EMBL/GenBank/DDBJ databases">
        <title>The deep terrestrial virosphere.</title>
        <authorList>
            <person name="Holmfeldt K."/>
            <person name="Nilsson E."/>
            <person name="Simone D."/>
            <person name="Lopez-Fernandez M."/>
            <person name="Wu X."/>
            <person name="de Brujin I."/>
            <person name="Lundin D."/>
            <person name="Andersson A."/>
            <person name="Bertilsson S."/>
            <person name="Dopson M."/>
        </authorList>
    </citation>
    <scope>NUCLEOTIDE SEQUENCE</scope>
    <source>
        <strain evidence="1">MM415B03635</strain>
    </source>
</reference>
<dbReference type="EMBL" id="MT142924">
    <property type="protein sequence ID" value="QJA90610.1"/>
    <property type="molecule type" value="Genomic_DNA"/>
</dbReference>
<dbReference type="AlphaFoldDB" id="A0A6M3L7K9"/>
<gene>
    <name evidence="1" type="ORF">MM415B03635_0013</name>
</gene>
<organism evidence="1">
    <name type="scientific">viral metagenome</name>
    <dbReference type="NCBI Taxonomy" id="1070528"/>
    <lineage>
        <taxon>unclassified sequences</taxon>
        <taxon>metagenomes</taxon>
        <taxon>organismal metagenomes</taxon>
    </lineage>
</organism>
<name>A0A6M3L7K9_9ZZZZ</name>
<accession>A0A6M3L7K9</accession>
<protein>
    <submittedName>
        <fullName evidence="1">Uncharacterized protein</fullName>
    </submittedName>
</protein>
<evidence type="ECO:0000313" key="1">
    <source>
        <dbReference type="EMBL" id="QJA90610.1"/>
    </source>
</evidence>